<organism evidence="1 2">
    <name type="scientific">Aspergillus sergii</name>
    <dbReference type="NCBI Taxonomy" id="1034303"/>
    <lineage>
        <taxon>Eukaryota</taxon>
        <taxon>Fungi</taxon>
        <taxon>Dikarya</taxon>
        <taxon>Ascomycota</taxon>
        <taxon>Pezizomycotina</taxon>
        <taxon>Eurotiomycetes</taxon>
        <taxon>Eurotiomycetidae</taxon>
        <taxon>Eurotiales</taxon>
        <taxon>Aspergillaceae</taxon>
        <taxon>Aspergillus</taxon>
        <taxon>Aspergillus subgen. Circumdati</taxon>
    </lineage>
</organism>
<dbReference type="EMBL" id="ML741878">
    <property type="protein sequence ID" value="KAE8321168.1"/>
    <property type="molecule type" value="Genomic_DNA"/>
</dbReference>
<sequence>MKARGLIIVTSSALPSLNSETADTVFATRFRQIISDPHAPQPSHLLRLDYANDKVLMTLVESTVPWPSHSRARFLVEAGLKYISHCHYIVPRDVTREGLAQVFLNPAPASSGPSSPWGSCT</sequence>
<dbReference type="Proteomes" id="UP000325945">
    <property type="component" value="Unassembled WGS sequence"/>
</dbReference>
<accession>A0A5N6WKR2</accession>
<name>A0A5N6WKR2_9EURO</name>
<protein>
    <submittedName>
        <fullName evidence="1">Uncharacterized protein</fullName>
    </submittedName>
</protein>
<dbReference type="AlphaFoldDB" id="A0A5N6WKR2"/>
<evidence type="ECO:0000313" key="1">
    <source>
        <dbReference type="EMBL" id="KAE8321168.1"/>
    </source>
</evidence>
<gene>
    <name evidence="1" type="ORF">BDV39DRAFT_210968</name>
</gene>
<evidence type="ECO:0000313" key="2">
    <source>
        <dbReference type="Proteomes" id="UP000325945"/>
    </source>
</evidence>
<keyword evidence="2" id="KW-1185">Reference proteome</keyword>
<reference evidence="2" key="1">
    <citation type="submission" date="2019-04" db="EMBL/GenBank/DDBJ databases">
        <title>Friends and foes A comparative genomics studyof 23 Aspergillus species from section Flavi.</title>
        <authorList>
            <consortium name="DOE Joint Genome Institute"/>
            <person name="Kjaerbolling I."/>
            <person name="Vesth T."/>
            <person name="Frisvad J.C."/>
            <person name="Nybo J.L."/>
            <person name="Theobald S."/>
            <person name="Kildgaard S."/>
            <person name="Isbrandt T."/>
            <person name="Kuo A."/>
            <person name="Sato A."/>
            <person name="Lyhne E.K."/>
            <person name="Kogle M.E."/>
            <person name="Wiebenga A."/>
            <person name="Kun R.S."/>
            <person name="Lubbers R.J."/>
            <person name="Makela M.R."/>
            <person name="Barry K."/>
            <person name="Chovatia M."/>
            <person name="Clum A."/>
            <person name="Daum C."/>
            <person name="Haridas S."/>
            <person name="He G."/>
            <person name="LaButti K."/>
            <person name="Lipzen A."/>
            <person name="Mondo S."/>
            <person name="Riley R."/>
            <person name="Salamov A."/>
            <person name="Simmons B.A."/>
            <person name="Magnuson J.K."/>
            <person name="Henrissat B."/>
            <person name="Mortensen U.H."/>
            <person name="Larsen T.O."/>
            <person name="Devries R.P."/>
            <person name="Grigoriev I.V."/>
            <person name="Machida M."/>
            <person name="Baker S.E."/>
            <person name="Andersen M.R."/>
        </authorList>
    </citation>
    <scope>NUCLEOTIDE SEQUENCE [LARGE SCALE GENOMIC DNA]</scope>
    <source>
        <strain evidence="2">CBS 130017</strain>
    </source>
</reference>
<proteinExistence type="predicted"/>